<dbReference type="InterPro" id="IPR008427">
    <property type="entry name" value="Extracellular_membr_CFEM_dom"/>
</dbReference>
<feature type="domain" description="CFEM" evidence="12">
    <location>
        <begin position="1"/>
        <end position="113"/>
    </location>
</feature>
<evidence type="ECO:0000256" key="9">
    <source>
        <dbReference type="PROSITE-ProRule" id="PRU01356"/>
    </source>
</evidence>
<keyword evidence="6 11" id="KW-0732">Signal</keyword>
<dbReference type="Pfam" id="PF05730">
    <property type="entry name" value="CFEM"/>
    <property type="match status" value="1"/>
</dbReference>
<comment type="caution">
    <text evidence="9">Lacks conserved residue(s) required for the propagation of feature annotation.</text>
</comment>
<feature type="signal peptide" evidence="11">
    <location>
        <begin position="1"/>
        <end position="17"/>
    </location>
</feature>
<dbReference type="PROSITE" id="PS52012">
    <property type="entry name" value="CFEM"/>
    <property type="match status" value="1"/>
</dbReference>
<gene>
    <name evidence="13" type="ORF">VMCG_10676</name>
</gene>
<dbReference type="GO" id="GO:0005576">
    <property type="term" value="C:extracellular region"/>
    <property type="evidence" value="ECO:0007669"/>
    <property type="project" value="UniProtKB-SubCell"/>
</dbReference>
<evidence type="ECO:0000313" key="14">
    <source>
        <dbReference type="Proteomes" id="UP000283895"/>
    </source>
</evidence>
<feature type="region of interest" description="Disordered" evidence="10">
    <location>
        <begin position="161"/>
        <end position="190"/>
    </location>
</feature>
<evidence type="ECO:0000256" key="1">
    <source>
        <dbReference type="ARBA" id="ARBA00004589"/>
    </source>
</evidence>
<dbReference type="STRING" id="356882.A0A423VAM7"/>
<evidence type="ECO:0000256" key="8">
    <source>
        <dbReference type="ARBA" id="ARBA00023288"/>
    </source>
</evidence>
<keyword evidence="9" id="KW-0479">Metal-binding</keyword>
<dbReference type="OrthoDB" id="3767534at2759"/>
<feature type="chain" id="PRO_5019379039" description="CFEM domain-containing protein" evidence="11">
    <location>
        <begin position="18"/>
        <end position="219"/>
    </location>
</feature>
<keyword evidence="5" id="KW-0325">Glycoprotein</keyword>
<evidence type="ECO:0000256" key="6">
    <source>
        <dbReference type="ARBA" id="ARBA00022729"/>
    </source>
</evidence>
<proteinExistence type="inferred from homology"/>
<evidence type="ECO:0000313" key="13">
    <source>
        <dbReference type="EMBL" id="ROV87973.1"/>
    </source>
</evidence>
<feature type="binding site" description="axial binding residue" evidence="9">
    <location>
        <position position="44"/>
    </location>
    <ligand>
        <name>heme</name>
        <dbReference type="ChEBI" id="CHEBI:30413"/>
    </ligand>
    <ligandPart>
        <name>Fe</name>
        <dbReference type="ChEBI" id="CHEBI:18248"/>
    </ligandPart>
</feature>
<keyword evidence="5" id="KW-0336">GPI-anchor</keyword>
<dbReference type="EMBL" id="LKEA01000085">
    <property type="protein sequence ID" value="ROV87973.1"/>
    <property type="molecule type" value="Genomic_DNA"/>
</dbReference>
<keyword evidence="9" id="KW-0408">Iron</keyword>
<evidence type="ECO:0000256" key="4">
    <source>
        <dbReference type="ARBA" id="ARBA00022525"/>
    </source>
</evidence>
<feature type="disulfide bond" evidence="9">
    <location>
        <begin position="40"/>
        <end position="47"/>
    </location>
</feature>
<evidence type="ECO:0000259" key="12">
    <source>
        <dbReference type="PROSITE" id="PS52012"/>
    </source>
</evidence>
<accession>A0A423VAM7</accession>
<evidence type="ECO:0000256" key="7">
    <source>
        <dbReference type="ARBA" id="ARBA00023157"/>
    </source>
</evidence>
<dbReference type="AlphaFoldDB" id="A0A423VAM7"/>
<dbReference type="GO" id="GO:0098552">
    <property type="term" value="C:side of membrane"/>
    <property type="evidence" value="ECO:0007669"/>
    <property type="project" value="UniProtKB-KW"/>
</dbReference>
<keyword evidence="4" id="KW-0964">Secreted</keyword>
<keyword evidence="7 9" id="KW-1015">Disulfide bond</keyword>
<evidence type="ECO:0000256" key="3">
    <source>
        <dbReference type="ARBA" id="ARBA00010031"/>
    </source>
</evidence>
<reference evidence="13 14" key="1">
    <citation type="submission" date="2015-09" db="EMBL/GenBank/DDBJ databases">
        <title>Host preference determinants of Valsa canker pathogens revealed by comparative genomics.</title>
        <authorList>
            <person name="Yin Z."/>
            <person name="Huang L."/>
        </authorList>
    </citation>
    <scope>NUCLEOTIDE SEQUENCE [LARGE SCALE GENOMIC DNA]</scope>
    <source>
        <strain evidence="13 14">03-1</strain>
    </source>
</reference>
<keyword evidence="9" id="KW-0349">Heme</keyword>
<dbReference type="SMART" id="SM00747">
    <property type="entry name" value="CFEM"/>
    <property type="match status" value="1"/>
</dbReference>
<organism evidence="13 14">
    <name type="scientific">Cytospora schulzeri</name>
    <dbReference type="NCBI Taxonomy" id="448051"/>
    <lineage>
        <taxon>Eukaryota</taxon>
        <taxon>Fungi</taxon>
        <taxon>Dikarya</taxon>
        <taxon>Ascomycota</taxon>
        <taxon>Pezizomycotina</taxon>
        <taxon>Sordariomycetes</taxon>
        <taxon>Sordariomycetidae</taxon>
        <taxon>Diaporthales</taxon>
        <taxon>Cytosporaceae</taxon>
        <taxon>Cytospora</taxon>
    </lineage>
</organism>
<protein>
    <recommendedName>
        <fullName evidence="12">CFEM domain-containing protein</fullName>
    </recommendedName>
</protein>
<dbReference type="Proteomes" id="UP000283895">
    <property type="component" value="Unassembled WGS sequence"/>
</dbReference>
<name>A0A423VAM7_9PEZI</name>
<comment type="caution">
    <text evidence="13">The sequence shown here is derived from an EMBL/GenBank/DDBJ whole genome shotgun (WGS) entry which is preliminary data.</text>
</comment>
<comment type="subcellular location">
    <subcellularLocation>
        <location evidence="1">Membrane</location>
        <topology evidence="1">Lipid-anchor</topology>
        <topology evidence="1">GPI-anchor</topology>
    </subcellularLocation>
    <subcellularLocation>
        <location evidence="2">Secreted</location>
    </subcellularLocation>
</comment>
<evidence type="ECO:0000256" key="2">
    <source>
        <dbReference type="ARBA" id="ARBA00004613"/>
    </source>
</evidence>
<sequence>MKLSIFTLAAAACLVSSQCISSIPECAQTCLLSAASSVGCAADDYTCQCSSDNQSGIQEAATSCVSDGCGIDAALQQVLPAAETFCSAINAGQTCSSSSASAVISTTSSLPEPTFTSTSTEVTGAVTTTTDSFVSSSSPNTTLSSTISLIASTTGNATVTATKSSSSSKSSAASGSGSSSGTATGATSSSSSTAAAVPVVPAGSIGSFAMMILGALALF</sequence>
<keyword evidence="5" id="KW-0472">Membrane</keyword>
<evidence type="ECO:0000256" key="5">
    <source>
        <dbReference type="ARBA" id="ARBA00022622"/>
    </source>
</evidence>
<keyword evidence="14" id="KW-1185">Reference proteome</keyword>
<dbReference type="GO" id="GO:0046872">
    <property type="term" value="F:metal ion binding"/>
    <property type="evidence" value="ECO:0007669"/>
    <property type="project" value="UniProtKB-UniRule"/>
</dbReference>
<evidence type="ECO:0000256" key="10">
    <source>
        <dbReference type="SAM" id="MobiDB-lite"/>
    </source>
</evidence>
<comment type="similarity">
    <text evidence="3">Belongs to the RBT5 family.</text>
</comment>
<keyword evidence="8" id="KW-0449">Lipoprotein</keyword>
<evidence type="ECO:0000256" key="11">
    <source>
        <dbReference type="SAM" id="SignalP"/>
    </source>
</evidence>